<dbReference type="NCBIfam" id="NF047719">
    <property type="entry name" value="SCO6745_fam_HTH"/>
    <property type="match status" value="1"/>
</dbReference>
<sequence>MESQECAREMREVIVHRGGRFMASPQLATHERRLGVPPRSLYFRGRSAVLGDPPAGVVADLFGIFPGWLVDLALGATAAVPAGEAVDEFAGACADWAEEHLGAVDDRDRLADHLYAVADAADASALPLFSGWRATTRPDGDTARLGHAMLVVRELRGGLHFAALRAAGMGVVDAVLADPEVGPDRLRQTGWRPQDVDDAVARRADDPDRAATRRAEAEERTDAAFGACLDVLGADGRAELAAGLAHAA</sequence>
<dbReference type="EMBL" id="JBBEGL010000005">
    <property type="protein sequence ID" value="MEJ2888524.1"/>
    <property type="molecule type" value="Genomic_DNA"/>
</dbReference>
<feature type="region of interest" description="Disordered" evidence="1">
    <location>
        <begin position="185"/>
        <end position="217"/>
    </location>
</feature>
<keyword evidence="3" id="KW-1185">Reference proteome</keyword>
<organism evidence="2 3">
    <name type="scientific">Actinomycetospora aeridis</name>
    <dbReference type="NCBI Taxonomy" id="3129231"/>
    <lineage>
        <taxon>Bacteria</taxon>
        <taxon>Bacillati</taxon>
        <taxon>Actinomycetota</taxon>
        <taxon>Actinomycetes</taxon>
        <taxon>Pseudonocardiales</taxon>
        <taxon>Pseudonocardiaceae</taxon>
        <taxon>Actinomycetospora</taxon>
    </lineage>
</organism>
<dbReference type="RefSeq" id="WP_337715169.1">
    <property type="nucleotide sequence ID" value="NZ_JBBEGL010000005.1"/>
</dbReference>
<dbReference type="Pfam" id="PF21863">
    <property type="entry name" value="HTH_67"/>
    <property type="match status" value="1"/>
</dbReference>
<gene>
    <name evidence="2" type="ORF">WCD41_18850</name>
</gene>
<reference evidence="2 3" key="1">
    <citation type="submission" date="2024-03" db="EMBL/GenBank/DDBJ databases">
        <title>Actinomycetospora sp. OC33-EN06, a novel actinomycete isolated from wild orchid (Aerides multiflora).</title>
        <authorList>
            <person name="Suriyachadkun C."/>
        </authorList>
    </citation>
    <scope>NUCLEOTIDE SEQUENCE [LARGE SCALE GENOMIC DNA]</scope>
    <source>
        <strain evidence="2 3">OC33-EN06</strain>
    </source>
</reference>
<evidence type="ECO:0000256" key="1">
    <source>
        <dbReference type="SAM" id="MobiDB-lite"/>
    </source>
</evidence>
<dbReference type="Proteomes" id="UP001370100">
    <property type="component" value="Unassembled WGS sequence"/>
</dbReference>
<proteinExistence type="predicted"/>
<comment type="caution">
    <text evidence="2">The sequence shown here is derived from an EMBL/GenBank/DDBJ whole genome shotgun (WGS) entry which is preliminary data.</text>
</comment>
<name>A0ABU8N9B1_9PSEU</name>
<evidence type="ECO:0000313" key="2">
    <source>
        <dbReference type="EMBL" id="MEJ2888524.1"/>
    </source>
</evidence>
<protein>
    <submittedName>
        <fullName evidence="2">Uncharacterized protein</fullName>
    </submittedName>
</protein>
<dbReference type="InterPro" id="IPR054058">
    <property type="entry name" value="HTH_67"/>
</dbReference>
<feature type="compositionally biased region" description="Basic and acidic residues" evidence="1">
    <location>
        <begin position="199"/>
        <end position="217"/>
    </location>
</feature>
<evidence type="ECO:0000313" key="3">
    <source>
        <dbReference type="Proteomes" id="UP001370100"/>
    </source>
</evidence>
<accession>A0ABU8N9B1</accession>